<evidence type="ECO:0000313" key="2">
    <source>
        <dbReference type="EMBL" id="TGD98072.1"/>
    </source>
</evidence>
<sequence length="66" mass="6790">MNTDNGKMAESTYDAGKGKPKSQATEADISAPRLTPQGRENPEAAGEDATDPNGGAKQGQRSKAEG</sequence>
<proteinExistence type="predicted"/>
<evidence type="ECO:0000313" key="3">
    <source>
        <dbReference type="Proteomes" id="UP000297535"/>
    </source>
</evidence>
<organism evidence="2 3">
    <name type="scientific">Methylobacterium nonmethylotrophicum</name>
    <dbReference type="NCBI Taxonomy" id="1141884"/>
    <lineage>
        <taxon>Bacteria</taxon>
        <taxon>Pseudomonadati</taxon>
        <taxon>Pseudomonadota</taxon>
        <taxon>Alphaproteobacteria</taxon>
        <taxon>Hyphomicrobiales</taxon>
        <taxon>Methylobacteriaceae</taxon>
        <taxon>Methylobacterium</taxon>
    </lineage>
</organism>
<feature type="region of interest" description="Disordered" evidence="1">
    <location>
        <begin position="1"/>
        <end position="66"/>
    </location>
</feature>
<accession>A0A4Z0NNK4</accession>
<dbReference type="Proteomes" id="UP000297535">
    <property type="component" value="Unassembled WGS sequence"/>
</dbReference>
<comment type="caution">
    <text evidence="2">The sequence shown here is derived from an EMBL/GenBank/DDBJ whole genome shotgun (WGS) entry which is preliminary data.</text>
</comment>
<dbReference type="AlphaFoldDB" id="A0A4Z0NNK4"/>
<reference evidence="2 3" key="1">
    <citation type="submission" date="2019-04" db="EMBL/GenBank/DDBJ databases">
        <authorList>
            <person name="Feng G."/>
            <person name="Zhu H."/>
        </authorList>
    </citation>
    <scope>NUCLEOTIDE SEQUENCE [LARGE SCALE GENOMIC DNA]</scope>
    <source>
        <strain evidence="2 3">6HR-1</strain>
    </source>
</reference>
<evidence type="ECO:0000256" key="1">
    <source>
        <dbReference type="SAM" id="MobiDB-lite"/>
    </source>
</evidence>
<name>A0A4Z0NNK4_9HYPH</name>
<dbReference type="EMBL" id="SRLB01000012">
    <property type="protein sequence ID" value="TGD98072.1"/>
    <property type="molecule type" value="Genomic_DNA"/>
</dbReference>
<protein>
    <submittedName>
        <fullName evidence="2">Uncharacterized protein</fullName>
    </submittedName>
</protein>
<gene>
    <name evidence="2" type="ORF">EU555_18165</name>
</gene>
<dbReference type="OrthoDB" id="8002444at2"/>
<keyword evidence="3" id="KW-1185">Reference proteome</keyword>